<accession>A0A344TXL7</accession>
<proteinExistence type="predicted"/>
<feature type="domain" description="VOC" evidence="1">
    <location>
        <begin position="142"/>
        <end position="264"/>
    </location>
</feature>
<dbReference type="OrthoDB" id="9793039at2"/>
<dbReference type="Proteomes" id="UP000252004">
    <property type="component" value="Chromosome"/>
</dbReference>
<reference evidence="2 3" key="1">
    <citation type="submission" date="2018-01" db="EMBL/GenBank/DDBJ databases">
        <title>Draft genome Sequence of streptomyces globosus LZH-48.</title>
        <authorList>
            <person name="Ran K."/>
            <person name="Li Z."/>
            <person name="Wei S."/>
            <person name="Dong R."/>
        </authorList>
    </citation>
    <scope>NUCLEOTIDE SEQUENCE [LARGE SCALE GENOMIC DNA]</scope>
    <source>
        <strain evidence="2 3">LZH-48</strain>
    </source>
</reference>
<evidence type="ECO:0000313" key="2">
    <source>
        <dbReference type="EMBL" id="AXE23388.1"/>
    </source>
</evidence>
<dbReference type="RefSeq" id="WP_114054569.1">
    <property type="nucleotide sequence ID" value="NZ_CP030862.1"/>
</dbReference>
<dbReference type="EMBL" id="CP030862">
    <property type="protein sequence ID" value="AXE23388.1"/>
    <property type="molecule type" value="Genomic_DNA"/>
</dbReference>
<protein>
    <submittedName>
        <fullName evidence="2">VOC family protein</fullName>
    </submittedName>
</protein>
<dbReference type="PROSITE" id="PS51819">
    <property type="entry name" value="VOC"/>
    <property type="match status" value="2"/>
</dbReference>
<dbReference type="InterPro" id="IPR029068">
    <property type="entry name" value="Glyas_Bleomycin-R_OHBP_Dase"/>
</dbReference>
<dbReference type="InterPro" id="IPR041581">
    <property type="entry name" value="Glyoxalase_6"/>
</dbReference>
<dbReference type="KEGG" id="sgz:C0216_07860"/>
<sequence>MTDAVQDTRRPPGTPCWSSLMVHTLGAAEAFYGELFGWEYEPGPAPFGPYVRALLDGREVAGIGEMPPDRDLPVAWTTYFATDDVDAAAEAVRSCGGTVAVGPLDAGGAGRLAICSDPLGAVLGIWQADGSAGTQLSGPHGTPVWAELVTQDTSTVGKFYAHVFGHVAEHGTAPEGLVQGADFDYLTLVLEGRPVAAVHGVGRSLPHDRGPHWMTYFAVDDADAAAAQVRRLGGSVVRPPREGLTGRVATVADPEGALLALVERRPATG</sequence>
<dbReference type="PANTHER" id="PTHR33993:SF10">
    <property type="entry name" value="CONSERVED PROTEIN"/>
    <property type="match status" value="1"/>
</dbReference>
<dbReference type="AlphaFoldDB" id="A0A344TXL7"/>
<name>A0A344TXL7_9ACTN</name>
<evidence type="ECO:0000313" key="3">
    <source>
        <dbReference type="Proteomes" id="UP000252004"/>
    </source>
</evidence>
<dbReference type="PANTHER" id="PTHR33993">
    <property type="entry name" value="GLYOXALASE-RELATED"/>
    <property type="match status" value="1"/>
</dbReference>
<dbReference type="InterPro" id="IPR004360">
    <property type="entry name" value="Glyas_Fos-R_dOase_dom"/>
</dbReference>
<dbReference type="InterPro" id="IPR052164">
    <property type="entry name" value="Anthracycline_SecMetBiosynth"/>
</dbReference>
<evidence type="ECO:0000259" key="1">
    <source>
        <dbReference type="PROSITE" id="PS51819"/>
    </source>
</evidence>
<dbReference type="SUPFAM" id="SSF54593">
    <property type="entry name" value="Glyoxalase/Bleomycin resistance protein/Dihydroxybiphenyl dioxygenase"/>
    <property type="match status" value="2"/>
</dbReference>
<keyword evidence="3" id="KW-1185">Reference proteome</keyword>
<feature type="domain" description="VOC" evidence="1">
    <location>
        <begin position="14"/>
        <end position="128"/>
    </location>
</feature>
<gene>
    <name evidence="2" type="ORF">C0216_07860</name>
</gene>
<dbReference type="Pfam" id="PF00903">
    <property type="entry name" value="Glyoxalase"/>
    <property type="match status" value="1"/>
</dbReference>
<dbReference type="InterPro" id="IPR037523">
    <property type="entry name" value="VOC_core"/>
</dbReference>
<dbReference type="Gene3D" id="3.10.180.10">
    <property type="entry name" value="2,3-Dihydroxybiphenyl 1,2-Dioxygenase, domain 1"/>
    <property type="match status" value="2"/>
</dbReference>
<dbReference type="Pfam" id="PF18029">
    <property type="entry name" value="Glyoxalase_6"/>
    <property type="match status" value="1"/>
</dbReference>
<dbReference type="CDD" id="cd07247">
    <property type="entry name" value="SgaA_N_like"/>
    <property type="match status" value="1"/>
</dbReference>
<organism evidence="2 3">
    <name type="scientific">Streptomyces globosus</name>
    <dbReference type="NCBI Taxonomy" id="68209"/>
    <lineage>
        <taxon>Bacteria</taxon>
        <taxon>Bacillati</taxon>
        <taxon>Actinomycetota</taxon>
        <taxon>Actinomycetes</taxon>
        <taxon>Kitasatosporales</taxon>
        <taxon>Streptomycetaceae</taxon>
        <taxon>Streptomyces</taxon>
    </lineage>
</organism>